<keyword evidence="2" id="KW-1185">Reference proteome</keyword>
<sequence>MFFFDPEGLQTRTFDPVCGWRTRRPRLGLREPLTAATAPERGRGRRRSVPWGLFLVAASPGGSDGGRPSASRPPLCCEVEDRPQSARLRRDYVFPPWEGDHGASSAQ</sequence>
<evidence type="ECO:0000313" key="1">
    <source>
        <dbReference type="EMBL" id="KAG8225193.1"/>
    </source>
</evidence>
<reference evidence="1" key="2">
    <citation type="submission" date="2017-10" db="EMBL/GenBank/DDBJ databases">
        <title>Ladona fulva Genome sequencing and assembly.</title>
        <authorList>
            <person name="Murali S."/>
            <person name="Richards S."/>
            <person name="Bandaranaike D."/>
            <person name="Bellair M."/>
            <person name="Blankenburg K."/>
            <person name="Chao H."/>
            <person name="Dinh H."/>
            <person name="Doddapaneni H."/>
            <person name="Dugan-Rocha S."/>
            <person name="Elkadiri S."/>
            <person name="Gnanaolivu R."/>
            <person name="Hernandez B."/>
            <person name="Skinner E."/>
            <person name="Javaid M."/>
            <person name="Lee S."/>
            <person name="Li M."/>
            <person name="Ming W."/>
            <person name="Munidasa M."/>
            <person name="Muniz J."/>
            <person name="Nguyen L."/>
            <person name="Hughes D."/>
            <person name="Osuji N."/>
            <person name="Pu L.-L."/>
            <person name="Puazo M."/>
            <person name="Qu C."/>
            <person name="Quiroz J."/>
            <person name="Raj R."/>
            <person name="Weissenberger G."/>
            <person name="Xin Y."/>
            <person name="Zou X."/>
            <person name="Han Y."/>
            <person name="Worley K."/>
            <person name="Muzny D."/>
            <person name="Gibbs R."/>
        </authorList>
    </citation>
    <scope>NUCLEOTIDE SEQUENCE</scope>
    <source>
        <strain evidence="1">Sampled in the wild</strain>
    </source>
</reference>
<reference evidence="1" key="1">
    <citation type="submission" date="2013-04" db="EMBL/GenBank/DDBJ databases">
        <authorList>
            <person name="Qu J."/>
            <person name="Murali S.C."/>
            <person name="Bandaranaike D."/>
            <person name="Bellair M."/>
            <person name="Blankenburg K."/>
            <person name="Chao H."/>
            <person name="Dinh H."/>
            <person name="Doddapaneni H."/>
            <person name="Downs B."/>
            <person name="Dugan-Rocha S."/>
            <person name="Elkadiri S."/>
            <person name="Gnanaolivu R.D."/>
            <person name="Hernandez B."/>
            <person name="Javaid M."/>
            <person name="Jayaseelan J.C."/>
            <person name="Lee S."/>
            <person name="Li M."/>
            <person name="Ming W."/>
            <person name="Munidasa M."/>
            <person name="Muniz J."/>
            <person name="Nguyen L."/>
            <person name="Ongeri F."/>
            <person name="Osuji N."/>
            <person name="Pu L.-L."/>
            <person name="Puazo M."/>
            <person name="Qu C."/>
            <person name="Quiroz J."/>
            <person name="Raj R."/>
            <person name="Weissenberger G."/>
            <person name="Xin Y."/>
            <person name="Zou X."/>
            <person name="Han Y."/>
            <person name="Richards S."/>
            <person name="Worley K."/>
            <person name="Muzny D."/>
            <person name="Gibbs R."/>
        </authorList>
    </citation>
    <scope>NUCLEOTIDE SEQUENCE</scope>
    <source>
        <strain evidence="1">Sampled in the wild</strain>
    </source>
</reference>
<protein>
    <submittedName>
        <fullName evidence="1">Uncharacterized protein</fullName>
    </submittedName>
</protein>
<proteinExistence type="predicted"/>
<dbReference type="EMBL" id="KZ308228">
    <property type="protein sequence ID" value="KAG8225193.1"/>
    <property type="molecule type" value="Genomic_DNA"/>
</dbReference>
<accession>A0A8K0K3A3</accession>
<comment type="caution">
    <text evidence="1">The sequence shown here is derived from an EMBL/GenBank/DDBJ whole genome shotgun (WGS) entry which is preliminary data.</text>
</comment>
<dbReference type="AlphaFoldDB" id="A0A8K0K3A3"/>
<dbReference type="Proteomes" id="UP000792457">
    <property type="component" value="Unassembled WGS sequence"/>
</dbReference>
<organism evidence="1 2">
    <name type="scientific">Ladona fulva</name>
    <name type="common">Scarce chaser dragonfly</name>
    <name type="synonym">Libellula fulva</name>
    <dbReference type="NCBI Taxonomy" id="123851"/>
    <lineage>
        <taxon>Eukaryota</taxon>
        <taxon>Metazoa</taxon>
        <taxon>Ecdysozoa</taxon>
        <taxon>Arthropoda</taxon>
        <taxon>Hexapoda</taxon>
        <taxon>Insecta</taxon>
        <taxon>Pterygota</taxon>
        <taxon>Palaeoptera</taxon>
        <taxon>Odonata</taxon>
        <taxon>Epiprocta</taxon>
        <taxon>Anisoptera</taxon>
        <taxon>Libelluloidea</taxon>
        <taxon>Libellulidae</taxon>
        <taxon>Ladona</taxon>
    </lineage>
</organism>
<evidence type="ECO:0000313" key="2">
    <source>
        <dbReference type="Proteomes" id="UP000792457"/>
    </source>
</evidence>
<name>A0A8K0K3A3_LADFU</name>
<gene>
    <name evidence="1" type="ORF">J437_LFUL001320</name>
</gene>